<protein>
    <submittedName>
        <fullName evidence="2">Uncharacterized protein</fullName>
    </submittedName>
</protein>
<keyword evidence="3" id="KW-1185">Reference proteome</keyword>
<proteinExistence type="predicted"/>
<comment type="caution">
    <text evidence="2">The sequence shown here is derived from an EMBL/GenBank/DDBJ whole genome shotgun (WGS) entry which is preliminary data.</text>
</comment>
<evidence type="ECO:0000256" key="1">
    <source>
        <dbReference type="SAM" id="MobiDB-lite"/>
    </source>
</evidence>
<accession>A0A4Z2G5I5</accession>
<evidence type="ECO:0000313" key="2">
    <source>
        <dbReference type="EMBL" id="TNN48390.1"/>
    </source>
</evidence>
<dbReference type="AlphaFoldDB" id="A0A4Z2G5I5"/>
<dbReference type="Proteomes" id="UP000314294">
    <property type="component" value="Unassembled WGS sequence"/>
</dbReference>
<sequence>MPTQQIADGIPICSRLTGTGHSRRETRLGPTAVPQNSLDGSREFRRTSCQEVCVPPSGKRVTS</sequence>
<feature type="region of interest" description="Disordered" evidence="1">
    <location>
        <begin position="1"/>
        <end position="41"/>
    </location>
</feature>
<evidence type="ECO:0000313" key="3">
    <source>
        <dbReference type="Proteomes" id="UP000314294"/>
    </source>
</evidence>
<name>A0A4Z2G5I5_9TELE</name>
<reference evidence="2 3" key="1">
    <citation type="submission" date="2019-03" db="EMBL/GenBank/DDBJ databases">
        <title>First draft genome of Liparis tanakae, snailfish: a comprehensive survey of snailfish specific genes.</title>
        <authorList>
            <person name="Kim W."/>
            <person name="Song I."/>
            <person name="Jeong J.-H."/>
            <person name="Kim D."/>
            <person name="Kim S."/>
            <person name="Ryu S."/>
            <person name="Song J.Y."/>
            <person name="Lee S.K."/>
        </authorList>
    </citation>
    <scope>NUCLEOTIDE SEQUENCE [LARGE SCALE GENOMIC DNA]</scope>
    <source>
        <tissue evidence="2">Muscle</tissue>
    </source>
</reference>
<organism evidence="2 3">
    <name type="scientific">Liparis tanakae</name>
    <name type="common">Tanaka's snailfish</name>
    <dbReference type="NCBI Taxonomy" id="230148"/>
    <lineage>
        <taxon>Eukaryota</taxon>
        <taxon>Metazoa</taxon>
        <taxon>Chordata</taxon>
        <taxon>Craniata</taxon>
        <taxon>Vertebrata</taxon>
        <taxon>Euteleostomi</taxon>
        <taxon>Actinopterygii</taxon>
        <taxon>Neopterygii</taxon>
        <taxon>Teleostei</taxon>
        <taxon>Neoteleostei</taxon>
        <taxon>Acanthomorphata</taxon>
        <taxon>Eupercaria</taxon>
        <taxon>Perciformes</taxon>
        <taxon>Cottioidei</taxon>
        <taxon>Cottales</taxon>
        <taxon>Liparidae</taxon>
        <taxon>Liparis</taxon>
    </lineage>
</organism>
<gene>
    <name evidence="2" type="ORF">EYF80_041428</name>
</gene>
<dbReference type="EMBL" id="SRLO01000699">
    <property type="protein sequence ID" value="TNN48390.1"/>
    <property type="molecule type" value="Genomic_DNA"/>
</dbReference>